<dbReference type="Proteomes" id="UP000254877">
    <property type="component" value="Unassembled WGS sequence"/>
</dbReference>
<name>A0A376LL26_ECOLX</name>
<evidence type="ECO:0000313" key="2">
    <source>
        <dbReference type="Proteomes" id="UP000254877"/>
    </source>
</evidence>
<gene>
    <name evidence="1" type="ORF">NCTC7928_05706</name>
</gene>
<dbReference type="AlphaFoldDB" id="A0A376LL26"/>
<dbReference type="EMBL" id="UGAB01000002">
    <property type="protein sequence ID" value="STF44953.1"/>
    <property type="molecule type" value="Genomic_DNA"/>
</dbReference>
<accession>A0A376LL26</accession>
<organism evidence="1 2">
    <name type="scientific">Escherichia coli</name>
    <dbReference type="NCBI Taxonomy" id="562"/>
    <lineage>
        <taxon>Bacteria</taxon>
        <taxon>Pseudomonadati</taxon>
        <taxon>Pseudomonadota</taxon>
        <taxon>Gammaproteobacteria</taxon>
        <taxon>Enterobacterales</taxon>
        <taxon>Enterobacteriaceae</taxon>
        <taxon>Escherichia</taxon>
    </lineage>
</organism>
<proteinExistence type="predicted"/>
<reference evidence="1 2" key="1">
    <citation type="submission" date="2018-06" db="EMBL/GenBank/DDBJ databases">
        <authorList>
            <consortium name="Pathogen Informatics"/>
            <person name="Doyle S."/>
        </authorList>
    </citation>
    <scope>NUCLEOTIDE SEQUENCE [LARGE SCALE GENOMIC DNA]</scope>
    <source>
        <strain evidence="1 2">NCTC7928</strain>
    </source>
</reference>
<evidence type="ECO:0000313" key="1">
    <source>
        <dbReference type="EMBL" id="STF44953.1"/>
    </source>
</evidence>
<protein>
    <submittedName>
        <fullName evidence="1">Putative prophage protein</fullName>
    </submittedName>
</protein>
<sequence length="120" mass="13984">MRDFTLRFSDKADFRAFLRKLNWEEDEELQNAILVDEIGFTFSESGVSADGEPEYTRDEGYFVNIRLLDDGFDESVFREWVVTPERPLREWFLRGADGYHADTSCNLCSSRAGAGRVHYR</sequence>